<dbReference type="Proteomes" id="UP000316855">
    <property type="component" value="Chromosome"/>
</dbReference>
<evidence type="ECO:0000313" key="3">
    <source>
        <dbReference type="Proteomes" id="UP000316855"/>
    </source>
</evidence>
<dbReference type="KEGG" id="gax:Pan161_48270"/>
<dbReference type="OrthoDB" id="248820at2"/>
<reference evidence="2 3" key="1">
    <citation type="submission" date="2019-02" db="EMBL/GenBank/DDBJ databases">
        <title>Deep-cultivation of Planctomycetes and their phenomic and genomic characterization uncovers novel biology.</title>
        <authorList>
            <person name="Wiegand S."/>
            <person name="Jogler M."/>
            <person name="Boedeker C."/>
            <person name="Pinto D."/>
            <person name="Vollmers J."/>
            <person name="Rivas-Marin E."/>
            <person name="Kohn T."/>
            <person name="Peeters S.H."/>
            <person name="Heuer A."/>
            <person name="Rast P."/>
            <person name="Oberbeckmann S."/>
            <person name="Bunk B."/>
            <person name="Jeske O."/>
            <person name="Meyerdierks A."/>
            <person name="Storesund J.E."/>
            <person name="Kallscheuer N."/>
            <person name="Luecker S."/>
            <person name="Lage O.M."/>
            <person name="Pohl T."/>
            <person name="Merkel B.J."/>
            <person name="Hornburger P."/>
            <person name="Mueller R.-W."/>
            <person name="Bruemmer F."/>
            <person name="Labrenz M."/>
            <person name="Spormann A.M."/>
            <person name="Op den Camp H."/>
            <person name="Overmann J."/>
            <person name="Amann R."/>
            <person name="Jetten M.S.M."/>
            <person name="Mascher T."/>
            <person name="Medema M.H."/>
            <person name="Devos D.P."/>
            <person name="Kaster A.-K."/>
            <person name="Ovreas L."/>
            <person name="Rohde M."/>
            <person name="Galperin M.Y."/>
            <person name="Jogler C."/>
        </authorList>
    </citation>
    <scope>NUCLEOTIDE SEQUENCE [LARGE SCALE GENOMIC DNA]</scope>
    <source>
        <strain evidence="2 3">Pan161</strain>
    </source>
</reference>
<accession>A0A517VJG8</accession>
<keyword evidence="3" id="KW-1185">Reference proteome</keyword>
<evidence type="ECO:0000256" key="1">
    <source>
        <dbReference type="SAM" id="Phobius"/>
    </source>
</evidence>
<organism evidence="2 3">
    <name type="scientific">Gimesia algae</name>
    <dbReference type="NCBI Taxonomy" id="2527971"/>
    <lineage>
        <taxon>Bacteria</taxon>
        <taxon>Pseudomonadati</taxon>
        <taxon>Planctomycetota</taxon>
        <taxon>Planctomycetia</taxon>
        <taxon>Planctomycetales</taxon>
        <taxon>Planctomycetaceae</taxon>
        <taxon>Gimesia</taxon>
    </lineage>
</organism>
<dbReference type="EMBL" id="CP036343">
    <property type="protein sequence ID" value="QDT93152.1"/>
    <property type="molecule type" value="Genomic_DNA"/>
</dbReference>
<gene>
    <name evidence="2" type="ORF">Pan161_48270</name>
</gene>
<proteinExistence type="predicted"/>
<dbReference type="RefSeq" id="WP_145231147.1">
    <property type="nucleotide sequence ID" value="NZ_CP036343.1"/>
</dbReference>
<keyword evidence="1" id="KW-0472">Membrane</keyword>
<protein>
    <submittedName>
        <fullName evidence="2">Uncharacterized protein</fullName>
    </submittedName>
</protein>
<keyword evidence="1" id="KW-0812">Transmembrane</keyword>
<dbReference type="AlphaFoldDB" id="A0A517VJG8"/>
<keyword evidence="1" id="KW-1133">Transmembrane helix</keyword>
<sequence length="270" mass="31707">MQETRYTEKQIMPLLVEHLVDMYGLDDDEAPDPVADIDLRMDLYFKEIKLWKELHLSDFMFRIERAFLFECSRDEWEQLFGVDRDYQTEDEWIEHVGQYLTFRALVEFIAERAPYISFQPVMVIDRECGPAGAFYGMLELSEKFYPAACRLTPSTRILDVFRGRQLDGFWSELKWRTDNRLTELKSFWFLMEGCGCLVFWPVLLISVILFLDGNYLYPVLTTAATYALWKVFSICSYRSNPLPAGFETFRDLAVWIAEHDSEAVPQPAEG</sequence>
<feature type="transmembrane region" description="Helical" evidence="1">
    <location>
        <begin position="187"/>
        <end position="209"/>
    </location>
</feature>
<name>A0A517VJG8_9PLAN</name>
<feature type="transmembrane region" description="Helical" evidence="1">
    <location>
        <begin position="215"/>
        <end position="232"/>
    </location>
</feature>
<evidence type="ECO:0000313" key="2">
    <source>
        <dbReference type="EMBL" id="QDT93152.1"/>
    </source>
</evidence>